<keyword evidence="2" id="KW-1185">Reference proteome</keyword>
<dbReference type="Proteomes" id="UP000283530">
    <property type="component" value="Unassembled WGS sequence"/>
</dbReference>
<comment type="caution">
    <text evidence="1">The sequence shown here is derived from an EMBL/GenBank/DDBJ whole genome shotgun (WGS) entry which is preliminary data.</text>
</comment>
<name>A0A3S3M8M3_9MAGN</name>
<protein>
    <submittedName>
        <fullName evidence="1">Uncharacterized protein</fullName>
    </submittedName>
</protein>
<sequence length="112" mass="12967">MDEGKAINLSLSQLLVTNSKLTQILRDSLFPISVIPIIISKKIEKLEDGKNPDWRTKCYTYRTPKLQLMDLKSSLLYLAAKREPQCITTTRLSIGFRIFLEVKRWKMEAIPL</sequence>
<reference evidence="1 2" key="1">
    <citation type="journal article" date="2019" name="Nat. Plants">
        <title>Stout camphor tree genome fills gaps in understanding of flowering plant genome evolution.</title>
        <authorList>
            <person name="Chaw S.M."/>
            <person name="Liu Y.C."/>
            <person name="Wu Y.W."/>
            <person name="Wang H.Y."/>
            <person name="Lin C.I."/>
            <person name="Wu C.S."/>
            <person name="Ke H.M."/>
            <person name="Chang L.Y."/>
            <person name="Hsu C.Y."/>
            <person name="Yang H.T."/>
            <person name="Sudianto E."/>
            <person name="Hsu M.H."/>
            <person name="Wu K.P."/>
            <person name="Wang L.N."/>
            <person name="Leebens-Mack J.H."/>
            <person name="Tsai I.J."/>
        </authorList>
    </citation>
    <scope>NUCLEOTIDE SEQUENCE [LARGE SCALE GENOMIC DNA]</scope>
    <source>
        <strain evidence="2">cv. Chaw 1501</strain>
        <tissue evidence="1">Young leaves</tissue>
    </source>
</reference>
<gene>
    <name evidence="1" type="ORF">CKAN_00011600</name>
</gene>
<evidence type="ECO:0000313" key="2">
    <source>
        <dbReference type="Proteomes" id="UP000283530"/>
    </source>
</evidence>
<dbReference type="EMBL" id="QPKB01000001">
    <property type="protein sequence ID" value="RWR71929.1"/>
    <property type="molecule type" value="Genomic_DNA"/>
</dbReference>
<proteinExistence type="predicted"/>
<organism evidence="1 2">
    <name type="scientific">Cinnamomum micranthum f. kanehirae</name>
    <dbReference type="NCBI Taxonomy" id="337451"/>
    <lineage>
        <taxon>Eukaryota</taxon>
        <taxon>Viridiplantae</taxon>
        <taxon>Streptophyta</taxon>
        <taxon>Embryophyta</taxon>
        <taxon>Tracheophyta</taxon>
        <taxon>Spermatophyta</taxon>
        <taxon>Magnoliopsida</taxon>
        <taxon>Magnoliidae</taxon>
        <taxon>Laurales</taxon>
        <taxon>Lauraceae</taxon>
        <taxon>Cinnamomum</taxon>
    </lineage>
</organism>
<accession>A0A3S3M8M3</accession>
<dbReference type="AlphaFoldDB" id="A0A3S3M8M3"/>
<evidence type="ECO:0000313" key="1">
    <source>
        <dbReference type="EMBL" id="RWR71929.1"/>
    </source>
</evidence>